<reference evidence="3 4" key="1">
    <citation type="submission" date="2020-08" db="EMBL/GenBank/DDBJ databases">
        <title>Plant Genome Project.</title>
        <authorList>
            <person name="Zhang R.-G."/>
        </authorList>
    </citation>
    <scope>NUCLEOTIDE SEQUENCE [LARGE SCALE GENOMIC DNA]</scope>
    <source>
        <strain evidence="3">WSP0</strain>
        <tissue evidence="3">Leaf</tissue>
    </source>
</reference>
<dbReference type="Pfam" id="PF13976">
    <property type="entry name" value="gag_pre-integrs"/>
    <property type="match status" value="1"/>
</dbReference>
<evidence type="ECO:0000313" key="4">
    <source>
        <dbReference type="Proteomes" id="UP000823749"/>
    </source>
</evidence>
<name>A0AAV6K2L7_9ERIC</name>
<dbReference type="AlphaFoldDB" id="A0AAV6K2L7"/>
<organism evidence="3 4">
    <name type="scientific">Rhododendron griersonianum</name>
    <dbReference type="NCBI Taxonomy" id="479676"/>
    <lineage>
        <taxon>Eukaryota</taxon>
        <taxon>Viridiplantae</taxon>
        <taxon>Streptophyta</taxon>
        <taxon>Embryophyta</taxon>
        <taxon>Tracheophyta</taxon>
        <taxon>Spermatophyta</taxon>
        <taxon>Magnoliopsida</taxon>
        <taxon>eudicotyledons</taxon>
        <taxon>Gunneridae</taxon>
        <taxon>Pentapetalae</taxon>
        <taxon>asterids</taxon>
        <taxon>Ericales</taxon>
        <taxon>Ericaceae</taxon>
        <taxon>Ericoideae</taxon>
        <taxon>Rhodoreae</taxon>
        <taxon>Rhododendron</taxon>
    </lineage>
</organism>
<dbReference type="InterPro" id="IPR025724">
    <property type="entry name" value="GAG-pre-integrase_dom"/>
</dbReference>
<proteinExistence type="predicted"/>
<dbReference type="InterPro" id="IPR054722">
    <property type="entry name" value="PolX-like_BBD"/>
</dbReference>
<protein>
    <recommendedName>
        <fullName evidence="5">GAG-pre-integrase domain-containing protein</fullName>
    </recommendedName>
</protein>
<feature type="domain" description="GAG-pre-integrase" evidence="1">
    <location>
        <begin position="287"/>
        <end position="334"/>
    </location>
</feature>
<evidence type="ECO:0008006" key="5">
    <source>
        <dbReference type="Google" id="ProtNLM"/>
    </source>
</evidence>
<comment type="caution">
    <text evidence="3">The sequence shown here is derived from an EMBL/GenBank/DDBJ whole genome shotgun (WGS) entry which is preliminary data.</text>
</comment>
<keyword evidence="4" id="KW-1185">Reference proteome</keyword>
<evidence type="ECO:0000259" key="1">
    <source>
        <dbReference type="Pfam" id="PF13976"/>
    </source>
</evidence>
<dbReference type="EMBL" id="JACTNZ010000006">
    <property type="protein sequence ID" value="KAG5546628.1"/>
    <property type="molecule type" value="Genomic_DNA"/>
</dbReference>
<dbReference type="Pfam" id="PF22936">
    <property type="entry name" value="Pol_BBD"/>
    <property type="match status" value="1"/>
</dbReference>
<gene>
    <name evidence="3" type="ORF">RHGRI_018714</name>
</gene>
<evidence type="ECO:0000313" key="3">
    <source>
        <dbReference type="EMBL" id="KAG5546628.1"/>
    </source>
</evidence>
<dbReference type="Proteomes" id="UP000823749">
    <property type="component" value="Chromosome 6"/>
</dbReference>
<accession>A0AAV6K2L7</accession>
<dbReference type="PANTHER" id="PTHR34222:SF99">
    <property type="entry name" value="PROTEIN, PUTATIVE-RELATED"/>
    <property type="match status" value="1"/>
</dbReference>
<dbReference type="PANTHER" id="PTHR34222">
    <property type="entry name" value="GAG_PRE-INTEGRS DOMAIN-CONTAINING PROTEIN"/>
    <property type="match status" value="1"/>
</dbReference>
<feature type="domain" description="Retrovirus-related Pol polyprotein from transposon TNT 1-94-like beta-barrel" evidence="2">
    <location>
        <begin position="227"/>
        <end position="274"/>
    </location>
</feature>
<sequence length="336" mass="37106">MSVGTYFTKLKGMWDELNALSPTPSCSCGAMTEVLEYQRRQRTMKFLMGLHESYSTVRGQILLMEPLPTINKVFSLLVQEERQRDIVSTIHVPEVATLASKSNTNGQRNFKSIDKKKGGTRDRPTCKHCNWVGHTMDKCYVLHGYPPGHHLYKATSSATANQAVHSAIEKQHSRTNSFPFTQEQCRQILALIPKSPHVANQAGSNVSISNLSGNSICLSSITDSTSWILDSGATDHMVKSSSLLTSIQSLGNSTVRLPNGITTPVTHVGSVDQHSRTMIGMGRERDGLYYFTPSMCASSQSDQSKSMLWHQRLGHLSNKCLNFLSRNVSGIPCSDI</sequence>
<evidence type="ECO:0000259" key="2">
    <source>
        <dbReference type="Pfam" id="PF22936"/>
    </source>
</evidence>